<protein>
    <submittedName>
        <fullName evidence="2">Serine hydrolase domain-containing protein</fullName>
        <ecNumber evidence="2">3.1.1.103</ecNumber>
    </submittedName>
</protein>
<dbReference type="Pfam" id="PF00144">
    <property type="entry name" value="Beta-lactamase"/>
    <property type="match status" value="2"/>
</dbReference>
<dbReference type="PANTHER" id="PTHR46825:SF7">
    <property type="entry name" value="D-ALANYL-D-ALANINE CARBOXYPEPTIDASE"/>
    <property type="match status" value="1"/>
</dbReference>
<name>A0ABT8VDF0_9BACL</name>
<sequence>MKSFILQKGTALTLTAILAGTLVFPAYGSLHAAHAVHVAQAAVKTPTQQAIDKAANTDNIPGVIVTVKKGDASWSYASGEANIEKNHKVDADSTFRIGSTSKSFVATVALQLAGEKKLSLDDTVEKWLPGLVKGNGFDGNNIKIRQLLNHTSGIPDYLTPEFKTNLLANPGESYSAEQLIARSLGLKPVTGWQYSNTNTVIMGLIIQKVTGETYAEQIKKRIIEPLKLKDTFLPGSSTDIPKKNARGYLNTGDKLVDITVLNPSFTNAAGEMISTGEDMTTFFRALLGGKLLTPEMQKEMLTSTADSPLGRYGLGLHGTKLPDGTIVWGHGGGIPGFTNFAGGTEDGQHVISININVLSDAEKHINDILASEFAIEPKKELTEKEKKSKHREDVKRVMDEVVTIKRVPSVIAGGLKDGERWSYATGTASYEVPSPVQPDFSFRIGSITKTFTAAVVLQLAEEKQLNLDDTVEKWLPGVVKGNGYDGNKITIRQLLNHTSGIASYTDNDMRDITIPQNPFRYYTIDELIGLALAKPPVYAPGEGWNYSNTNTVLAGQIIQKATGDTYAEQIRKRFIEPLGMTETFVMESSHDIPGNHATGYNLDRSGRLYDLTEINQSWANAAGDMVSSVKDLTTFFSALLGGKLLNQEMMKQMTTTVDSPLGKFGLGIYEGKTPDGQSYWGHAGGTYGFESRAFGSLDGKHIMVTSINAVGPDVNPAHDKMFNKEFGH</sequence>
<dbReference type="InterPro" id="IPR050491">
    <property type="entry name" value="AmpC-like"/>
</dbReference>
<dbReference type="EC" id="3.1.1.103" evidence="2"/>
<evidence type="ECO:0000313" key="2">
    <source>
        <dbReference type="EMBL" id="MDO3678989.1"/>
    </source>
</evidence>
<comment type="caution">
    <text evidence="2">The sequence shown here is derived from an EMBL/GenBank/DDBJ whole genome shotgun (WGS) entry which is preliminary data.</text>
</comment>
<keyword evidence="3" id="KW-1185">Reference proteome</keyword>
<dbReference type="SUPFAM" id="SSF56601">
    <property type="entry name" value="beta-lactamase/transpeptidase-like"/>
    <property type="match status" value="2"/>
</dbReference>
<proteinExistence type="predicted"/>
<gene>
    <name evidence="2" type="ORF">Q3C12_18435</name>
</gene>
<dbReference type="Proteomes" id="UP001168883">
    <property type="component" value="Unassembled WGS sequence"/>
</dbReference>
<evidence type="ECO:0000313" key="3">
    <source>
        <dbReference type="Proteomes" id="UP001168883"/>
    </source>
</evidence>
<dbReference type="InterPro" id="IPR012338">
    <property type="entry name" value="Beta-lactam/transpept-like"/>
</dbReference>
<dbReference type="Gene3D" id="3.40.710.10">
    <property type="entry name" value="DD-peptidase/beta-lactamase superfamily"/>
    <property type="match status" value="2"/>
</dbReference>
<feature type="domain" description="Beta-lactamase-related" evidence="1">
    <location>
        <begin position="49"/>
        <end position="362"/>
    </location>
</feature>
<dbReference type="EMBL" id="JAUMKJ010000022">
    <property type="protein sequence ID" value="MDO3678989.1"/>
    <property type="molecule type" value="Genomic_DNA"/>
</dbReference>
<dbReference type="PANTHER" id="PTHR46825">
    <property type="entry name" value="D-ALANYL-D-ALANINE-CARBOXYPEPTIDASE/ENDOPEPTIDASE AMPH"/>
    <property type="match status" value="1"/>
</dbReference>
<dbReference type="InterPro" id="IPR001466">
    <property type="entry name" value="Beta-lactam-related"/>
</dbReference>
<feature type="domain" description="Beta-lactamase-related" evidence="1">
    <location>
        <begin position="395"/>
        <end position="721"/>
    </location>
</feature>
<reference evidence="2" key="1">
    <citation type="submission" date="2023-07" db="EMBL/GenBank/DDBJ databases">
        <authorList>
            <person name="Aktuganov G."/>
            <person name="Boyko T."/>
            <person name="Delegan Y."/>
            <person name="Galimzianova N."/>
            <person name="Gilvanova E."/>
            <person name="Korobov V."/>
            <person name="Kuzmina L."/>
            <person name="Melentiev A."/>
            <person name="Milman P."/>
            <person name="Ryabova A."/>
            <person name="Stupak E."/>
            <person name="Yasakov T."/>
            <person name="Zharikova N."/>
            <person name="Zhurenko E."/>
        </authorList>
    </citation>
    <scope>NUCLEOTIDE SEQUENCE</scope>
    <source>
        <strain evidence="2">IB-739</strain>
    </source>
</reference>
<accession>A0ABT8VDF0</accession>
<evidence type="ECO:0000259" key="1">
    <source>
        <dbReference type="Pfam" id="PF00144"/>
    </source>
</evidence>
<organism evidence="2 3">
    <name type="scientific">Paenibacillus ehimensis</name>
    <dbReference type="NCBI Taxonomy" id="79264"/>
    <lineage>
        <taxon>Bacteria</taxon>
        <taxon>Bacillati</taxon>
        <taxon>Bacillota</taxon>
        <taxon>Bacilli</taxon>
        <taxon>Bacillales</taxon>
        <taxon>Paenibacillaceae</taxon>
        <taxon>Paenibacillus</taxon>
    </lineage>
</organism>
<keyword evidence="2" id="KW-0378">Hydrolase</keyword>
<dbReference type="GO" id="GO:0016787">
    <property type="term" value="F:hydrolase activity"/>
    <property type="evidence" value="ECO:0007669"/>
    <property type="project" value="UniProtKB-KW"/>
</dbReference>
<dbReference type="RefSeq" id="WP_302879181.1">
    <property type="nucleotide sequence ID" value="NZ_JAUMKJ010000022.1"/>
</dbReference>